<keyword evidence="7" id="KW-1003">Cell membrane</keyword>
<comment type="function">
    <text evidence="1">Multidrug efflux pump.</text>
</comment>
<evidence type="ECO:0000256" key="6">
    <source>
        <dbReference type="ARBA" id="ARBA00022449"/>
    </source>
</evidence>
<dbReference type="InterPro" id="IPR050222">
    <property type="entry name" value="MATE_MdtK"/>
</dbReference>
<dbReference type="PANTHER" id="PTHR43298">
    <property type="entry name" value="MULTIDRUG RESISTANCE PROTEIN NORM-RELATED"/>
    <property type="match status" value="1"/>
</dbReference>
<feature type="transmembrane region" description="Helical" evidence="13">
    <location>
        <begin position="194"/>
        <end position="214"/>
    </location>
</feature>
<reference evidence="15" key="1">
    <citation type="submission" date="2015-08" db="EMBL/GenBank/DDBJ databases">
        <title>Fjat-10028 dsm 16317.</title>
        <authorList>
            <person name="Liu B."/>
            <person name="Wang J."/>
            <person name="Zhu Y."/>
            <person name="Liu G."/>
            <person name="Chen Q."/>
            <person name="Chen Z."/>
            <person name="Lan J."/>
            <person name="Che J."/>
            <person name="Ge C."/>
            <person name="Shi H."/>
            <person name="Pan Z."/>
            <person name="Liu X."/>
        </authorList>
    </citation>
    <scope>NUCLEOTIDE SEQUENCE [LARGE SCALE GENOMIC DNA]</scope>
    <source>
        <strain evidence="15">DSM 16317</strain>
    </source>
</reference>
<evidence type="ECO:0000256" key="7">
    <source>
        <dbReference type="ARBA" id="ARBA00022475"/>
    </source>
</evidence>
<keyword evidence="15" id="KW-1185">Reference proteome</keyword>
<feature type="transmembrane region" description="Helical" evidence="13">
    <location>
        <begin position="281"/>
        <end position="301"/>
    </location>
</feature>
<evidence type="ECO:0000256" key="8">
    <source>
        <dbReference type="ARBA" id="ARBA00022692"/>
    </source>
</evidence>
<evidence type="ECO:0000256" key="10">
    <source>
        <dbReference type="ARBA" id="ARBA00023065"/>
    </source>
</evidence>
<dbReference type="GO" id="GO:0005886">
    <property type="term" value="C:plasma membrane"/>
    <property type="evidence" value="ECO:0007669"/>
    <property type="project" value="UniProtKB-SubCell"/>
</dbReference>
<comment type="caution">
    <text evidence="14">The sequence shown here is derived from an EMBL/GenBank/DDBJ whole genome shotgun (WGS) entry which is preliminary data.</text>
</comment>
<evidence type="ECO:0000256" key="4">
    <source>
        <dbReference type="ARBA" id="ARBA00020268"/>
    </source>
</evidence>
<dbReference type="Proteomes" id="UP000036867">
    <property type="component" value="Unassembled WGS sequence"/>
</dbReference>
<feature type="transmembrane region" description="Helical" evidence="13">
    <location>
        <begin position="138"/>
        <end position="156"/>
    </location>
</feature>
<comment type="subcellular location">
    <subcellularLocation>
        <location evidence="2">Cell membrane</location>
        <topology evidence="2">Multi-pass membrane protein</topology>
    </subcellularLocation>
</comment>
<dbReference type="InterPro" id="IPR048279">
    <property type="entry name" value="MdtK-like"/>
</dbReference>
<feature type="transmembrane region" description="Helical" evidence="13">
    <location>
        <begin position="241"/>
        <end position="261"/>
    </location>
</feature>
<feature type="transmembrane region" description="Helical" evidence="13">
    <location>
        <begin position="48"/>
        <end position="66"/>
    </location>
</feature>
<dbReference type="Pfam" id="PF01554">
    <property type="entry name" value="MatE"/>
    <property type="match status" value="2"/>
</dbReference>
<feature type="transmembrane region" description="Helical" evidence="13">
    <location>
        <begin position="96"/>
        <end position="118"/>
    </location>
</feature>
<dbReference type="PIRSF" id="PIRSF006603">
    <property type="entry name" value="DinF"/>
    <property type="match status" value="1"/>
</dbReference>
<name>A0A0M0LL56_9BACL</name>
<keyword evidence="11 13" id="KW-0472">Membrane</keyword>
<evidence type="ECO:0000256" key="9">
    <source>
        <dbReference type="ARBA" id="ARBA00022989"/>
    </source>
</evidence>
<accession>A0A0M0LL56</accession>
<keyword evidence="10" id="KW-0406">Ion transport</keyword>
<evidence type="ECO:0000256" key="11">
    <source>
        <dbReference type="ARBA" id="ARBA00023136"/>
    </source>
</evidence>
<feature type="transmembrane region" description="Helical" evidence="13">
    <location>
        <begin position="360"/>
        <end position="381"/>
    </location>
</feature>
<dbReference type="OrthoDB" id="2516831at2"/>
<keyword evidence="6" id="KW-0050">Antiport</keyword>
<evidence type="ECO:0000256" key="1">
    <source>
        <dbReference type="ARBA" id="ARBA00003408"/>
    </source>
</evidence>
<gene>
    <name evidence="14" type="ORF">AMD00_05050</name>
</gene>
<evidence type="ECO:0000256" key="5">
    <source>
        <dbReference type="ARBA" id="ARBA00022448"/>
    </source>
</evidence>
<dbReference type="STRING" id="263475.AMD00_05050"/>
<evidence type="ECO:0000256" key="2">
    <source>
        <dbReference type="ARBA" id="ARBA00004651"/>
    </source>
</evidence>
<protein>
    <recommendedName>
        <fullName evidence="4">Probable multidrug resistance protein NorM</fullName>
    </recommendedName>
    <alternativeName>
        <fullName evidence="12">Multidrug-efflux transporter</fullName>
    </alternativeName>
</protein>
<keyword evidence="8 13" id="KW-0812">Transmembrane</keyword>
<evidence type="ECO:0000313" key="15">
    <source>
        <dbReference type="Proteomes" id="UP000036867"/>
    </source>
</evidence>
<evidence type="ECO:0000256" key="3">
    <source>
        <dbReference type="ARBA" id="ARBA00010199"/>
    </source>
</evidence>
<dbReference type="GO" id="GO:0006811">
    <property type="term" value="P:monoatomic ion transport"/>
    <property type="evidence" value="ECO:0007669"/>
    <property type="project" value="UniProtKB-KW"/>
</dbReference>
<evidence type="ECO:0000256" key="12">
    <source>
        <dbReference type="ARBA" id="ARBA00031636"/>
    </source>
</evidence>
<feature type="transmembrane region" description="Helical" evidence="13">
    <location>
        <begin position="168"/>
        <end position="188"/>
    </location>
</feature>
<keyword evidence="5" id="KW-0813">Transport</keyword>
<dbReference type="GO" id="GO:0015297">
    <property type="term" value="F:antiporter activity"/>
    <property type="evidence" value="ECO:0007669"/>
    <property type="project" value="UniProtKB-KW"/>
</dbReference>
<evidence type="ECO:0000313" key="14">
    <source>
        <dbReference type="EMBL" id="KOO51810.1"/>
    </source>
</evidence>
<feature type="transmembrane region" description="Helical" evidence="13">
    <location>
        <begin position="420"/>
        <end position="440"/>
    </location>
</feature>
<evidence type="ECO:0000256" key="13">
    <source>
        <dbReference type="SAM" id="Phobius"/>
    </source>
</evidence>
<dbReference type="AlphaFoldDB" id="A0A0M0LL56"/>
<organism evidence="14 15">
    <name type="scientific">Viridibacillus arvi</name>
    <dbReference type="NCBI Taxonomy" id="263475"/>
    <lineage>
        <taxon>Bacteria</taxon>
        <taxon>Bacillati</taxon>
        <taxon>Bacillota</taxon>
        <taxon>Bacilli</taxon>
        <taxon>Bacillales</taxon>
        <taxon>Caryophanaceae</taxon>
        <taxon>Viridibacillus</taxon>
    </lineage>
</organism>
<feature type="transmembrane region" description="Helical" evidence="13">
    <location>
        <begin position="12"/>
        <end position="36"/>
    </location>
</feature>
<feature type="transmembrane region" description="Helical" evidence="13">
    <location>
        <begin position="388"/>
        <end position="408"/>
    </location>
</feature>
<feature type="transmembrane region" description="Helical" evidence="13">
    <location>
        <begin position="322"/>
        <end position="348"/>
    </location>
</feature>
<dbReference type="PANTHER" id="PTHR43298:SF2">
    <property type="entry name" value="FMN_FAD EXPORTER YEEO-RELATED"/>
    <property type="match status" value="1"/>
</dbReference>
<sequence>MPRNIDYLNDRIIPLIYKTFIPMVLASSVSIVTQLANTFFMGHEHKEALYIVGLYIPFSFFMTALIEGFQISNASSVAFEKGRENTEQIPKLINNYLLYGILTSLIIAIFISLLTPMFADYFNVRNESINLFRKYTRLMVFLTIFSVVNAILLSSIRGYGLVKISSGISTLTSVSNILLVYIFVEYYLLGVYSIVLANFIVSSISIIISLFFLLKYKIVKFQILPFSLKKFKLEEIAKRKILNIGIPVAISYILIFISTFFFNKILMPFGNEVVAGFGAAYRLQTIVLLIAISSGNTLGLLMNQNLGGNNLERSFEIYKKGMINIVGIYIIIGTAIFLGKDLIASFLIADGEVSVHTANYLKIVALSYIIMGPMMSSLLVLEQIGKGFQAFFLNFLYFFFIVIIGWFLTNHYQEESLFYWTISLLNVFAITGILYSYFVIRNSFQLKQTQLNKEIKRAVEMNG</sequence>
<dbReference type="GeneID" id="301135471"/>
<dbReference type="InterPro" id="IPR002528">
    <property type="entry name" value="MATE_fam"/>
</dbReference>
<keyword evidence="9 13" id="KW-1133">Transmembrane helix</keyword>
<dbReference type="EMBL" id="LILB01000001">
    <property type="protein sequence ID" value="KOO51810.1"/>
    <property type="molecule type" value="Genomic_DNA"/>
</dbReference>
<proteinExistence type="inferred from homology"/>
<dbReference type="RefSeq" id="WP_053415974.1">
    <property type="nucleotide sequence ID" value="NZ_LILB01000001.1"/>
</dbReference>
<dbReference type="GO" id="GO:0042910">
    <property type="term" value="F:xenobiotic transmembrane transporter activity"/>
    <property type="evidence" value="ECO:0007669"/>
    <property type="project" value="InterPro"/>
</dbReference>
<comment type="similarity">
    <text evidence="3">Belongs to the multi antimicrobial extrusion (MATE) (TC 2.A.66.1) family.</text>
</comment>